<name>A0A2R6WVE6_MARPO</name>
<proteinExistence type="predicted"/>
<evidence type="ECO:0000313" key="2">
    <source>
        <dbReference type="Proteomes" id="UP000244005"/>
    </source>
</evidence>
<dbReference type="EMBL" id="KZ772727">
    <property type="protein sequence ID" value="PTQ37816.1"/>
    <property type="molecule type" value="Genomic_DNA"/>
</dbReference>
<protein>
    <submittedName>
        <fullName evidence="1">Uncharacterized protein</fullName>
    </submittedName>
</protein>
<dbReference type="Gramene" id="Mp2g19720.1">
    <property type="protein sequence ID" value="Mp2g19720.1.cds1"/>
    <property type="gene ID" value="Mp2g19720"/>
</dbReference>
<evidence type="ECO:0000313" key="1">
    <source>
        <dbReference type="EMBL" id="PTQ37816.1"/>
    </source>
</evidence>
<dbReference type="Proteomes" id="UP000244005">
    <property type="component" value="Unassembled WGS sequence"/>
</dbReference>
<organism evidence="1 2">
    <name type="scientific">Marchantia polymorpha</name>
    <name type="common">Common liverwort</name>
    <name type="synonym">Marchantia aquatica</name>
    <dbReference type="NCBI Taxonomy" id="3197"/>
    <lineage>
        <taxon>Eukaryota</taxon>
        <taxon>Viridiplantae</taxon>
        <taxon>Streptophyta</taxon>
        <taxon>Embryophyta</taxon>
        <taxon>Marchantiophyta</taxon>
        <taxon>Marchantiopsida</taxon>
        <taxon>Marchantiidae</taxon>
        <taxon>Marchantiales</taxon>
        <taxon>Marchantiaceae</taxon>
        <taxon>Marchantia</taxon>
    </lineage>
</organism>
<accession>A0A2R6WVE6</accession>
<keyword evidence="2" id="KW-1185">Reference proteome</keyword>
<dbReference type="AlphaFoldDB" id="A0A2R6WVE6"/>
<reference evidence="2" key="1">
    <citation type="journal article" date="2017" name="Cell">
        <title>Insights into land plant evolution garnered from the Marchantia polymorpha genome.</title>
        <authorList>
            <person name="Bowman J.L."/>
            <person name="Kohchi T."/>
            <person name="Yamato K.T."/>
            <person name="Jenkins J."/>
            <person name="Shu S."/>
            <person name="Ishizaki K."/>
            <person name="Yamaoka S."/>
            <person name="Nishihama R."/>
            <person name="Nakamura Y."/>
            <person name="Berger F."/>
            <person name="Adam C."/>
            <person name="Aki S.S."/>
            <person name="Althoff F."/>
            <person name="Araki T."/>
            <person name="Arteaga-Vazquez M.A."/>
            <person name="Balasubrmanian S."/>
            <person name="Barry K."/>
            <person name="Bauer D."/>
            <person name="Boehm C.R."/>
            <person name="Briginshaw L."/>
            <person name="Caballero-Perez J."/>
            <person name="Catarino B."/>
            <person name="Chen F."/>
            <person name="Chiyoda S."/>
            <person name="Chovatia M."/>
            <person name="Davies K.M."/>
            <person name="Delmans M."/>
            <person name="Demura T."/>
            <person name="Dierschke T."/>
            <person name="Dolan L."/>
            <person name="Dorantes-Acosta A.E."/>
            <person name="Eklund D.M."/>
            <person name="Florent S.N."/>
            <person name="Flores-Sandoval E."/>
            <person name="Fujiyama A."/>
            <person name="Fukuzawa H."/>
            <person name="Galik B."/>
            <person name="Grimanelli D."/>
            <person name="Grimwood J."/>
            <person name="Grossniklaus U."/>
            <person name="Hamada T."/>
            <person name="Haseloff J."/>
            <person name="Hetherington A.J."/>
            <person name="Higo A."/>
            <person name="Hirakawa Y."/>
            <person name="Hundley H.N."/>
            <person name="Ikeda Y."/>
            <person name="Inoue K."/>
            <person name="Inoue S.I."/>
            <person name="Ishida S."/>
            <person name="Jia Q."/>
            <person name="Kakita M."/>
            <person name="Kanazawa T."/>
            <person name="Kawai Y."/>
            <person name="Kawashima T."/>
            <person name="Kennedy M."/>
            <person name="Kinose K."/>
            <person name="Kinoshita T."/>
            <person name="Kohara Y."/>
            <person name="Koide E."/>
            <person name="Komatsu K."/>
            <person name="Kopischke S."/>
            <person name="Kubo M."/>
            <person name="Kyozuka J."/>
            <person name="Lagercrantz U."/>
            <person name="Lin S.S."/>
            <person name="Lindquist E."/>
            <person name="Lipzen A.M."/>
            <person name="Lu C.W."/>
            <person name="De Luna E."/>
            <person name="Martienssen R.A."/>
            <person name="Minamino N."/>
            <person name="Mizutani M."/>
            <person name="Mizutani M."/>
            <person name="Mochizuki N."/>
            <person name="Monte I."/>
            <person name="Mosher R."/>
            <person name="Nagasaki H."/>
            <person name="Nakagami H."/>
            <person name="Naramoto S."/>
            <person name="Nishitani K."/>
            <person name="Ohtani M."/>
            <person name="Okamoto T."/>
            <person name="Okumura M."/>
            <person name="Phillips J."/>
            <person name="Pollak B."/>
            <person name="Reinders A."/>
            <person name="Rovekamp M."/>
            <person name="Sano R."/>
            <person name="Sawa S."/>
            <person name="Schmid M.W."/>
            <person name="Shirakawa M."/>
            <person name="Solano R."/>
            <person name="Spunde A."/>
            <person name="Suetsugu N."/>
            <person name="Sugano S."/>
            <person name="Sugiyama A."/>
            <person name="Sun R."/>
            <person name="Suzuki Y."/>
            <person name="Takenaka M."/>
            <person name="Takezawa D."/>
            <person name="Tomogane H."/>
            <person name="Tsuzuki M."/>
            <person name="Ueda T."/>
            <person name="Umeda M."/>
            <person name="Ward J.M."/>
            <person name="Watanabe Y."/>
            <person name="Yazaki K."/>
            <person name="Yokoyama R."/>
            <person name="Yoshitake Y."/>
            <person name="Yotsui I."/>
            <person name="Zachgo S."/>
            <person name="Schmutz J."/>
        </authorList>
    </citation>
    <scope>NUCLEOTIDE SEQUENCE [LARGE SCALE GENOMIC DNA]</scope>
    <source>
        <strain evidence="2">Tak-1</strain>
    </source>
</reference>
<sequence length="126" mass="13278">MEEAVWLHPGRYKASRKPPTPCANIAPDFKTARDSTILRVRTRWIGLVSSLSCGAGTEYVPEDMDGLTHGQFRPRARAAAGSGGGRGLQALSVIGPTKIQVPSTGSMSSGLDLPCLALPMIARCTG</sequence>
<gene>
    <name evidence="1" type="ORF">MARPO_0055s0079</name>
</gene>